<accession>A0A1N6XDC3</accession>
<name>A0A1N6XDC3_9BACT</name>
<reference evidence="2" key="1">
    <citation type="submission" date="2017-01" db="EMBL/GenBank/DDBJ databases">
        <authorList>
            <person name="Varghese N."/>
            <person name="Submissions S."/>
        </authorList>
    </citation>
    <scope>NUCLEOTIDE SEQUENCE [LARGE SCALE GENOMIC DNA]</scope>
    <source>
        <strain evidence="2">DM9</strain>
    </source>
</reference>
<dbReference type="AlphaFoldDB" id="A0A1N6XDC3"/>
<gene>
    <name evidence="1" type="ORF">SAMN05421545_2077</name>
</gene>
<dbReference type="Proteomes" id="UP000185924">
    <property type="component" value="Unassembled WGS sequence"/>
</dbReference>
<organism evidence="1 2">
    <name type="scientific">Pontibacter lucknowensis</name>
    <dbReference type="NCBI Taxonomy" id="1077936"/>
    <lineage>
        <taxon>Bacteria</taxon>
        <taxon>Pseudomonadati</taxon>
        <taxon>Bacteroidota</taxon>
        <taxon>Cytophagia</taxon>
        <taxon>Cytophagales</taxon>
        <taxon>Hymenobacteraceae</taxon>
        <taxon>Pontibacter</taxon>
    </lineage>
</organism>
<dbReference type="EMBL" id="FTNM01000002">
    <property type="protein sequence ID" value="SIR00345.1"/>
    <property type="molecule type" value="Genomic_DNA"/>
</dbReference>
<evidence type="ECO:0000313" key="1">
    <source>
        <dbReference type="EMBL" id="SIR00345.1"/>
    </source>
</evidence>
<proteinExistence type="predicted"/>
<sequence length="34" mass="4075">MLKNMLNFKIQVYLYNKGLSTYAEYSGLFINKLR</sequence>
<protein>
    <submittedName>
        <fullName evidence="1">Uncharacterized protein</fullName>
    </submittedName>
</protein>
<keyword evidence="2" id="KW-1185">Reference proteome</keyword>
<dbReference type="STRING" id="1077936.SAMN05421545_2077"/>
<evidence type="ECO:0000313" key="2">
    <source>
        <dbReference type="Proteomes" id="UP000185924"/>
    </source>
</evidence>